<organism evidence="2 3">
    <name type="scientific">Candidatus Litorirhabdus singularis</name>
    <dbReference type="NCBI Taxonomy" id="2518993"/>
    <lineage>
        <taxon>Bacteria</taxon>
        <taxon>Pseudomonadati</taxon>
        <taxon>Pseudomonadota</taxon>
        <taxon>Gammaproteobacteria</taxon>
        <taxon>Cellvibrionales</taxon>
        <taxon>Halieaceae</taxon>
        <taxon>Candidatus Litorirhabdus</taxon>
    </lineage>
</organism>
<evidence type="ECO:0000313" key="3">
    <source>
        <dbReference type="Proteomes" id="UP001143362"/>
    </source>
</evidence>
<keyword evidence="1" id="KW-0812">Transmembrane</keyword>
<name>A0ABT3TDU1_9GAMM</name>
<feature type="transmembrane region" description="Helical" evidence="1">
    <location>
        <begin position="50"/>
        <end position="70"/>
    </location>
</feature>
<dbReference type="Proteomes" id="UP001143362">
    <property type="component" value="Unassembled WGS sequence"/>
</dbReference>
<feature type="transmembrane region" description="Helical" evidence="1">
    <location>
        <begin position="90"/>
        <end position="115"/>
    </location>
</feature>
<sequence>MVTSLSDSPSVGPGRRLMVGLGFAGLAPFYGFAALACLQDLSMQQLARQGFTLYALAILSFLAGSLWGSANVRVGPEKTSRLLISNAVTVIGVAVLIVLSPMLAAALLALLHLFLLYYEIAHSTAGWYLRLRRQLTWCSMPAYGVFLASQLLM</sequence>
<keyword evidence="1" id="KW-0472">Membrane</keyword>
<proteinExistence type="predicted"/>
<keyword evidence="1" id="KW-1133">Transmembrane helix</keyword>
<gene>
    <name evidence="2" type="ORF">EYC98_06235</name>
</gene>
<accession>A0ABT3TDU1</accession>
<protein>
    <submittedName>
        <fullName evidence="2">DUF3429 family protein</fullName>
    </submittedName>
</protein>
<evidence type="ECO:0000256" key="1">
    <source>
        <dbReference type="SAM" id="Phobius"/>
    </source>
</evidence>
<comment type="caution">
    <text evidence="2">The sequence shown here is derived from an EMBL/GenBank/DDBJ whole genome shotgun (WGS) entry which is preliminary data.</text>
</comment>
<dbReference type="Pfam" id="PF11911">
    <property type="entry name" value="DUF3429"/>
    <property type="match status" value="1"/>
</dbReference>
<dbReference type="EMBL" id="SHNN01000001">
    <property type="protein sequence ID" value="MCX2980471.1"/>
    <property type="molecule type" value="Genomic_DNA"/>
</dbReference>
<reference evidence="2" key="1">
    <citation type="submission" date="2019-02" db="EMBL/GenBank/DDBJ databases">
        <authorList>
            <person name="Li S.-H."/>
        </authorList>
    </citation>
    <scope>NUCLEOTIDE SEQUENCE</scope>
    <source>
        <strain evidence="2">IMCC14734</strain>
    </source>
</reference>
<dbReference type="InterPro" id="IPR021836">
    <property type="entry name" value="DUF3429"/>
</dbReference>
<feature type="transmembrane region" description="Helical" evidence="1">
    <location>
        <begin position="17"/>
        <end position="38"/>
    </location>
</feature>
<keyword evidence="3" id="KW-1185">Reference proteome</keyword>
<evidence type="ECO:0000313" key="2">
    <source>
        <dbReference type="EMBL" id="MCX2980471.1"/>
    </source>
</evidence>